<dbReference type="Gene3D" id="6.10.10.120">
    <property type="entry name" value="Antitoxin ParD1-like"/>
    <property type="match status" value="1"/>
</dbReference>
<evidence type="ECO:0000313" key="5">
    <source>
        <dbReference type="EMBL" id="KHT44928.1"/>
    </source>
</evidence>
<gene>
    <name evidence="5" type="ORF">RJ41_15245</name>
</gene>
<comment type="function">
    <text evidence="4">Antitoxin component of a type II toxin-antitoxin (TA) system. Neutralizes the effect of toxin ParE.</text>
</comment>
<name>A0A0B3Y0Q3_9ALTE</name>
<dbReference type="InterPro" id="IPR010985">
    <property type="entry name" value="Ribbon_hlx_hlx"/>
</dbReference>
<dbReference type="SUPFAM" id="SSF47598">
    <property type="entry name" value="Ribbon-helix-helix"/>
    <property type="match status" value="1"/>
</dbReference>
<dbReference type="Pfam" id="PF03693">
    <property type="entry name" value="ParD_antitoxin"/>
    <property type="match status" value="1"/>
</dbReference>
<evidence type="ECO:0000256" key="2">
    <source>
        <dbReference type="ARBA" id="ARBA00017940"/>
    </source>
</evidence>
<comment type="similarity">
    <text evidence="1">Belongs to the ParD antitoxin family.</text>
</comment>
<evidence type="ECO:0000313" key="6">
    <source>
        <dbReference type="Proteomes" id="UP000031197"/>
    </source>
</evidence>
<comment type="caution">
    <text evidence="5">The sequence shown here is derived from an EMBL/GenBank/DDBJ whole genome shotgun (WGS) entry which is preliminary data.</text>
</comment>
<dbReference type="NCBIfam" id="TIGR02606">
    <property type="entry name" value="antidote_CC2985"/>
    <property type="match status" value="1"/>
</dbReference>
<dbReference type="Proteomes" id="UP000031197">
    <property type="component" value="Unassembled WGS sequence"/>
</dbReference>
<dbReference type="InterPro" id="IPR038296">
    <property type="entry name" value="ParD_sf"/>
</dbReference>
<dbReference type="InterPro" id="IPR022789">
    <property type="entry name" value="ParD"/>
</dbReference>
<dbReference type="PANTHER" id="PTHR36582">
    <property type="entry name" value="ANTITOXIN PARD"/>
    <property type="match status" value="1"/>
</dbReference>
<proteinExistence type="inferred from homology"/>
<accession>A0A0B3Y0Q3</accession>
<dbReference type="GO" id="GO:0006355">
    <property type="term" value="P:regulation of DNA-templated transcription"/>
    <property type="evidence" value="ECO:0007669"/>
    <property type="project" value="InterPro"/>
</dbReference>
<evidence type="ECO:0000256" key="1">
    <source>
        <dbReference type="ARBA" id="ARBA00008580"/>
    </source>
</evidence>
<organism evidence="5 6">
    <name type="scientific">Alteromonas marina</name>
    <dbReference type="NCBI Taxonomy" id="203795"/>
    <lineage>
        <taxon>Bacteria</taxon>
        <taxon>Pseudomonadati</taxon>
        <taxon>Pseudomonadota</taxon>
        <taxon>Gammaproteobacteria</taxon>
        <taxon>Alteromonadales</taxon>
        <taxon>Alteromonadaceae</taxon>
        <taxon>Alteromonas/Salinimonas group</taxon>
        <taxon>Alteromonas</taxon>
    </lineage>
</organism>
<dbReference type="RefSeq" id="WP_039222680.1">
    <property type="nucleotide sequence ID" value="NZ_JWLW01000065.1"/>
</dbReference>
<dbReference type="AlphaFoldDB" id="A0A0B3Y0Q3"/>
<keyword evidence="6" id="KW-1185">Reference proteome</keyword>
<evidence type="ECO:0000256" key="3">
    <source>
        <dbReference type="ARBA" id="ARBA00022649"/>
    </source>
</evidence>
<dbReference type="OrthoDB" id="9811310at2"/>
<protein>
    <recommendedName>
        <fullName evidence="2">Antitoxin ParD</fullName>
    </recommendedName>
</protein>
<sequence>MATLNVSLPDEMRTWIDEQVKTGKFANASDYIRDLVRRNQSELEAISLALIEGELSGKSDKNVLDIIQAKKTRASE</sequence>
<dbReference type="CDD" id="cd22231">
    <property type="entry name" value="RHH_NikR_HicB-like"/>
    <property type="match status" value="1"/>
</dbReference>
<keyword evidence="3" id="KW-1277">Toxin-antitoxin system</keyword>
<reference evidence="5 6" key="1">
    <citation type="submission" date="2014-12" db="EMBL/GenBank/DDBJ databases">
        <title>Genome sequencing of Alteromonas marina AD001.</title>
        <authorList>
            <person name="Adrian T.G.S."/>
            <person name="Chan K.G."/>
        </authorList>
    </citation>
    <scope>NUCLEOTIDE SEQUENCE [LARGE SCALE GENOMIC DNA]</scope>
    <source>
        <strain evidence="5 6">AD001</strain>
    </source>
</reference>
<dbReference type="EMBL" id="JWLW01000065">
    <property type="protein sequence ID" value="KHT44928.1"/>
    <property type="molecule type" value="Genomic_DNA"/>
</dbReference>
<evidence type="ECO:0000256" key="4">
    <source>
        <dbReference type="ARBA" id="ARBA00037106"/>
    </source>
</evidence>
<dbReference type="PANTHER" id="PTHR36582:SF2">
    <property type="entry name" value="ANTITOXIN PARD"/>
    <property type="match status" value="1"/>
</dbReference>